<dbReference type="PANTHER" id="PTHR12149">
    <property type="entry name" value="FRUCTOSAMINE 3 KINASE-RELATED PROTEIN"/>
    <property type="match status" value="1"/>
</dbReference>
<evidence type="ECO:0000256" key="3">
    <source>
        <dbReference type="SAM" id="MobiDB-lite"/>
    </source>
</evidence>
<reference evidence="4" key="1">
    <citation type="submission" date="2022-07" db="EMBL/GenBank/DDBJ databases">
        <title>Fungi with potential for degradation of polypropylene.</title>
        <authorList>
            <person name="Gostincar C."/>
        </authorList>
    </citation>
    <scope>NUCLEOTIDE SEQUENCE</scope>
    <source>
        <strain evidence="4">EXF-13308</strain>
    </source>
</reference>
<dbReference type="EC" id="2.7.1.172" evidence="1"/>
<keyword evidence="4" id="KW-0808">Transferase</keyword>
<keyword evidence="5" id="KW-1185">Reference proteome</keyword>
<feature type="region of interest" description="Disordered" evidence="3">
    <location>
        <begin position="339"/>
        <end position="371"/>
    </location>
</feature>
<feature type="compositionally biased region" description="Polar residues" evidence="3">
    <location>
        <begin position="362"/>
        <end position="371"/>
    </location>
</feature>
<proteinExistence type="predicted"/>
<dbReference type="SUPFAM" id="SSF56112">
    <property type="entry name" value="Protein kinase-like (PK-like)"/>
    <property type="match status" value="1"/>
</dbReference>
<evidence type="ECO:0000313" key="4">
    <source>
        <dbReference type="EMBL" id="KAJ9137441.1"/>
    </source>
</evidence>
<dbReference type="Gene3D" id="3.90.1200.10">
    <property type="match status" value="1"/>
</dbReference>
<keyword evidence="4" id="KW-0418">Kinase</keyword>
<evidence type="ECO:0000313" key="5">
    <source>
        <dbReference type="Proteomes" id="UP001174694"/>
    </source>
</evidence>
<gene>
    <name evidence="4" type="ORF">NKR23_g9147</name>
</gene>
<dbReference type="InterPro" id="IPR016477">
    <property type="entry name" value="Fructo-/Ketosamine-3-kinase"/>
</dbReference>
<comment type="caution">
    <text evidence="4">The sequence shown here is derived from an EMBL/GenBank/DDBJ whole genome shotgun (WGS) entry which is preliminary data.</text>
</comment>
<name>A0AA38RNR4_9PEZI</name>
<evidence type="ECO:0000256" key="2">
    <source>
        <dbReference type="ARBA" id="ARBA00048655"/>
    </source>
</evidence>
<protein>
    <recommendedName>
        <fullName evidence="1">protein-ribulosamine 3-kinase</fullName>
        <ecNumber evidence="1">2.7.1.172</ecNumber>
    </recommendedName>
</protein>
<dbReference type="GO" id="GO:0016301">
    <property type="term" value="F:kinase activity"/>
    <property type="evidence" value="ECO:0007669"/>
    <property type="project" value="UniProtKB-KW"/>
</dbReference>
<sequence>MTDKSIWNKPIPVPASVISYVDDAVKELIPTDNTIVGISPSGSSYWSRTAKIETETPDGEEVSYFLKVQQGDYARKVFKGEFASMKALHDIMPELVPEPVGTGHYAQDDNTWFYLCAFHEMVDDVPDVEEFSSKIAEMHRRGVSPDGKFGFPVDTYGGRIPMIYPVSDTWEELFTSVMGTTFDVEEQTQGPDEDMQMLRKGIMEKVIPRLLRPLETGGRKLVPRLVHSDLWHGNVGIDVNTNAPIIFDALALYAHNEYELAPWRPVRHNIGRPYIVEYLKHFPVSEPAEDFDDRNLLYCIKFNLNSSAHYPGNLRFRNIAREEMRQLVEKYPDGYEGYIKGEASKDSGQEQSVPDIDPARVMSTTPAVEPV</sequence>
<evidence type="ECO:0000256" key="1">
    <source>
        <dbReference type="ARBA" id="ARBA00011961"/>
    </source>
</evidence>
<comment type="catalytic activity">
    <reaction evidence="2">
        <text>N(6)-D-ribulosyl-L-lysyl-[protein] + ATP = N(6)-(3-O-phospho-D-ribulosyl)-L-lysyl-[protein] + ADP + H(+)</text>
        <dbReference type="Rhea" id="RHEA:48432"/>
        <dbReference type="Rhea" id="RHEA-COMP:12103"/>
        <dbReference type="Rhea" id="RHEA-COMP:12104"/>
        <dbReference type="ChEBI" id="CHEBI:15378"/>
        <dbReference type="ChEBI" id="CHEBI:30616"/>
        <dbReference type="ChEBI" id="CHEBI:90418"/>
        <dbReference type="ChEBI" id="CHEBI:90420"/>
        <dbReference type="ChEBI" id="CHEBI:456216"/>
        <dbReference type="EC" id="2.7.1.172"/>
    </reaction>
    <physiologicalReaction direction="left-to-right" evidence="2">
        <dbReference type="Rhea" id="RHEA:48433"/>
    </physiologicalReaction>
</comment>
<dbReference type="InterPro" id="IPR011009">
    <property type="entry name" value="Kinase-like_dom_sf"/>
</dbReference>
<organism evidence="4 5">
    <name type="scientific">Pleurostoma richardsiae</name>
    <dbReference type="NCBI Taxonomy" id="41990"/>
    <lineage>
        <taxon>Eukaryota</taxon>
        <taxon>Fungi</taxon>
        <taxon>Dikarya</taxon>
        <taxon>Ascomycota</taxon>
        <taxon>Pezizomycotina</taxon>
        <taxon>Sordariomycetes</taxon>
        <taxon>Sordariomycetidae</taxon>
        <taxon>Calosphaeriales</taxon>
        <taxon>Pleurostomataceae</taxon>
        <taxon>Pleurostoma</taxon>
    </lineage>
</organism>
<dbReference type="Proteomes" id="UP001174694">
    <property type="component" value="Unassembled WGS sequence"/>
</dbReference>
<accession>A0AA38RNR4</accession>
<dbReference type="GO" id="GO:0102193">
    <property type="term" value="F:protein-ribulosamine 3-kinase activity"/>
    <property type="evidence" value="ECO:0007669"/>
    <property type="project" value="UniProtKB-EC"/>
</dbReference>
<dbReference type="AlphaFoldDB" id="A0AA38RNR4"/>
<dbReference type="PANTHER" id="PTHR12149:SF8">
    <property type="entry name" value="PROTEIN-RIBULOSAMINE 3-KINASE"/>
    <property type="match status" value="1"/>
</dbReference>
<dbReference type="Pfam" id="PF03881">
    <property type="entry name" value="Fructosamin_kin"/>
    <property type="match status" value="1"/>
</dbReference>
<dbReference type="EMBL" id="JANBVO010000034">
    <property type="protein sequence ID" value="KAJ9137441.1"/>
    <property type="molecule type" value="Genomic_DNA"/>
</dbReference>